<dbReference type="PANTHER" id="PTHR28638:SF2">
    <property type="entry name" value="CELL CYCLE PROGRESSION PROTEIN 1"/>
    <property type="match status" value="1"/>
</dbReference>
<protein>
    <recommendedName>
        <fullName evidence="6">Cell cycle progression protein 1</fullName>
    </recommendedName>
</protein>
<feature type="region of interest" description="Disordered" evidence="3">
    <location>
        <begin position="582"/>
        <end position="603"/>
    </location>
</feature>
<dbReference type="PANTHER" id="PTHR28638">
    <property type="entry name" value="CELL CYCLE PROGRESSION PROTEIN 1"/>
    <property type="match status" value="1"/>
</dbReference>
<evidence type="ECO:0000256" key="1">
    <source>
        <dbReference type="ARBA" id="ARBA00023054"/>
    </source>
</evidence>
<name>A0A4Z2BJ17_9TELE</name>
<dbReference type="InterPro" id="IPR051990">
    <property type="entry name" value="CCPG1/PBIP1"/>
</dbReference>
<evidence type="ECO:0000256" key="2">
    <source>
        <dbReference type="SAM" id="Coils"/>
    </source>
</evidence>
<feature type="region of interest" description="Disordered" evidence="3">
    <location>
        <begin position="40"/>
        <end position="72"/>
    </location>
</feature>
<dbReference type="Proteomes" id="UP000516260">
    <property type="component" value="Chromosome 3"/>
</dbReference>
<keyword evidence="1 2" id="KW-0175">Coiled coil</keyword>
<evidence type="ECO:0000256" key="3">
    <source>
        <dbReference type="SAM" id="MobiDB-lite"/>
    </source>
</evidence>
<feature type="region of interest" description="Disordered" evidence="3">
    <location>
        <begin position="723"/>
        <end position="771"/>
    </location>
</feature>
<gene>
    <name evidence="4" type="ORF">fugu_003429</name>
</gene>
<keyword evidence="5" id="KW-1185">Reference proteome</keyword>
<reference evidence="4 5" key="1">
    <citation type="submission" date="2019-04" db="EMBL/GenBank/DDBJ databases">
        <title>The sequence and de novo assembly of Takifugu bimaculatus genome using PacBio and Hi-C technologies.</title>
        <authorList>
            <person name="Xu P."/>
            <person name="Liu B."/>
            <person name="Zhou Z."/>
        </authorList>
    </citation>
    <scope>NUCLEOTIDE SEQUENCE [LARGE SCALE GENOMIC DNA]</scope>
    <source>
        <strain evidence="4">TB-2018</strain>
        <tissue evidence="4">Muscle</tissue>
    </source>
</reference>
<dbReference type="AlphaFoldDB" id="A0A4Z2BJ17"/>
<evidence type="ECO:0000313" key="5">
    <source>
        <dbReference type="Proteomes" id="UP000516260"/>
    </source>
</evidence>
<dbReference type="EMBL" id="SWLE01000016">
    <property type="protein sequence ID" value="TNM91140.1"/>
    <property type="molecule type" value="Genomic_DNA"/>
</dbReference>
<dbReference type="GO" id="GO:0016020">
    <property type="term" value="C:membrane"/>
    <property type="evidence" value="ECO:0007669"/>
    <property type="project" value="TreeGrafter"/>
</dbReference>
<feature type="region of interest" description="Disordered" evidence="3">
    <location>
        <begin position="178"/>
        <end position="251"/>
    </location>
</feature>
<feature type="compositionally biased region" description="Basic residues" evidence="3">
    <location>
        <begin position="738"/>
        <end position="751"/>
    </location>
</feature>
<proteinExistence type="predicted"/>
<evidence type="ECO:0000313" key="4">
    <source>
        <dbReference type="EMBL" id="TNM91140.1"/>
    </source>
</evidence>
<accession>A0A4Z2BJ17</accession>
<organism evidence="4 5">
    <name type="scientific">Takifugu bimaculatus</name>
    <dbReference type="NCBI Taxonomy" id="433685"/>
    <lineage>
        <taxon>Eukaryota</taxon>
        <taxon>Metazoa</taxon>
        <taxon>Chordata</taxon>
        <taxon>Craniata</taxon>
        <taxon>Vertebrata</taxon>
        <taxon>Euteleostomi</taxon>
        <taxon>Actinopterygii</taxon>
        <taxon>Neopterygii</taxon>
        <taxon>Teleostei</taxon>
        <taxon>Neoteleostei</taxon>
        <taxon>Acanthomorphata</taxon>
        <taxon>Eupercaria</taxon>
        <taxon>Tetraodontiformes</taxon>
        <taxon>Tetradontoidea</taxon>
        <taxon>Tetraodontidae</taxon>
        <taxon>Takifugu</taxon>
    </lineage>
</organism>
<comment type="caution">
    <text evidence="4">The sequence shown here is derived from an EMBL/GenBank/DDBJ whole genome shotgun (WGS) entry which is preliminary data.</text>
</comment>
<evidence type="ECO:0008006" key="6">
    <source>
        <dbReference type="Google" id="ProtNLM"/>
    </source>
</evidence>
<feature type="compositionally biased region" description="Acidic residues" evidence="3">
    <location>
        <begin position="220"/>
        <end position="244"/>
    </location>
</feature>
<sequence length="785" mass="89163">MSEASSDTESSCGWTIISNEGSDIETLGAEAAVECGTELLEHPPVGETKLGDAQAPTSTADCVEEEPTDSRDETLVERTINETLYESEDAPDAGEVAPVALLSSSDHSDIVTLNSREHVHVEEGGAEEASDEDLYLGTPCSSQYTFTPADTGLMLSHWKLPQSLVALGCRLRRQLTAGSSFAGKQPEMTTSSSSEDEEGRSSTTAVRRRRLRKNTTSVVTEDEELDMSQHEEEEEEEEEEDAEQLETQTDVKASSLGVQNVKEHKSSVLNKCVMVALIIALSMGFGHFHGTIQVQERQKPAEKIRLRELDGVKDLLQQHVEEQALTNWKQNLDELEEQVVISLLAEIVNKLQKENQKLSTKQAQIQAQRDFKIRELEAAEAGADSLLSENQKLKDQLEEEKQLEKAATDELQTELNLLKSHIAAADEQSLSEAEGLQTRVKELENRLHFEQHRSDMWERLYLETKEERAKGDSEPKVKKRRSGVPPKVKETFDAVKNSTKEFVYYHKEQIKKAKEVMKENIRRFSDSVKSTFRNFKDSASTLLDKARGFYDKKNNGKKGKDTWQPRPLRKASHQFQDAFQFQSSHKTQKSGESAEKDPNPDRSNLNGCSGVFDCAYQESMSLFNEAMEPIKADEFHQLLRSYLQQEAHTFHHWKDLEVFISSFFNDGVFVHDLMLFTDFVSDVGDYLTEIHKDDGSDGDVFRGFEDYIYRHFFGEAYMKTYHPNGPFQGPEPNPKESRSKRHYKRQQRAKARPRDQKWSRSKKNAARNIADVKIELGPMPFDPKY</sequence>
<feature type="coiled-coil region" evidence="2">
    <location>
        <begin position="318"/>
        <end position="453"/>
    </location>
</feature>